<dbReference type="Gene3D" id="3.40.50.300">
    <property type="entry name" value="P-loop containing nucleotide triphosphate hydrolases"/>
    <property type="match status" value="1"/>
</dbReference>
<keyword evidence="1" id="KW-0547">Nucleotide-binding</keyword>
<dbReference type="InterPro" id="IPR003439">
    <property type="entry name" value="ABC_transporter-like_ATP-bd"/>
</dbReference>
<dbReference type="GO" id="GO:0005524">
    <property type="term" value="F:ATP binding"/>
    <property type="evidence" value="ECO:0007669"/>
    <property type="project" value="UniProtKB-KW"/>
</dbReference>
<dbReference type="EMBL" id="JBHLZP010000035">
    <property type="protein sequence ID" value="MFB9832015.1"/>
    <property type="molecule type" value="Genomic_DNA"/>
</dbReference>
<dbReference type="CDD" id="cd03216">
    <property type="entry name" value="ABC_Carb_Monos_I"/>
    <property type="match status" value="1"/>
</dbReference>
<evidence type="ECO:0000259" key="3">
    <source>
        <dbReference type="PROSITE" id="PS50893"/>
    </source>
</evidence>
<keyword evidence="5" id="KW-1185">Reference proteome</keyword>
<organism evidence="4 5">
    <name type="scientific">Actinoallomurus acaciae</name>
    <dbReference type="NCBI Taxonomy" id="502577"/>
    <lineage>
        <taxon>Bacteria</taxon>
        <taxon>Bacillati</taxon>
        <taxon>Actinomycetota</taxon>
        <taxon>Actinomycetes</taxon>
        <taxon>Streptosporangiales</taxon>
        <taxon>Thermomonosporaceae</taxon>
        <taxon>Actinoallomurus</taxon>
    </lineage>
</organism>
<dbReference type="Proteomes" id="UP001589627">
    <property type="component" value="Unassembled WGS sequence"/>
</dbReference>
<dbReference type="SMART" id="SM00382">
    <property type="entry name" value="AAA"/>
    <property type="match status" value="1"/>
</dbReference>
<dbReference type="RefSeq" id="WP_378197249.1">
    <property type="nucleotide sequence ID" value="NZ_JBHLZP010000035.1"/>
</dbReference>
<dbReference type="InterPro" id="IPR003593">
    <property type="entry name" value="AAA+_ATPase"/>
</dbReference>
<dbReference type="InterPro" id="IPR050107">
    <property type="entry name" value="ABC_carbohydrate_import_ATPase"/>
</dbReference>
<sequence>MSALLLEARGIVKRFGGVEALRGAAFSVRPGEVVALMGDNGAGKSTLIKTICGVHAPDAGQVIFDCRRIDGLSPREIQALGVQTVYQDLALAPDLDTAANLYLGRELSAPGLLGALGVLAKKAMAAHADQVLKDLRVSIKDPSAPVAMLSGGQQQSVAVARAVTWADRLVVMDEPTAALGVPQTRAVLDLIRAVRDSGRSVVLISHSLPDVMAVSDRIEVLRLGRRVARFVTAETGEEQVVGAMTGAFTQEEAA</sequence>
<dbReference type="PROSITE" id="PS50893">
    <property type="entry name" value="ABC_TRANSPORTER_2"/>
    <property type="match status" value="1"/>
</dbReference>
<comment type="caution">
    <text evidence="4">The sequence shown here is derived from an EMBL/GenBank/DDBJ whole genome shotgun (WGS) entry which is preliminary data.</text>
</comment>
<feature type="domain" description="ABC transporter" evidence="3">
    <location>
        <begin position="6"/>
        <end position="248"/>
    </location>
</feature>
<evidence type="ECO:0000256" key="1">
    <source>
        <dbReference type="ARBA" id="ARBA00022741"/>
    </source>
</evidence>
<dbReference type="InterPro" id="IPR027417">
    <property type="entry name" value="P-loop_NTPase"/>
</dbReference>
<dbReference type="PANTHER" id="PTHR43790:SF8">
    <property type="entry name" value="SUGAR ABC TRANSPORTER ATP-BINDING PROTEIN"/>
    <property type="match status" value="1"/>
</dbReference>
<dbReference type="PANTHER" id="PTHR43790">
    <property type="entry name" value="CARBOHYDRATE TRANSPORT ATP-BINDING PROTEIN MG119-RELATED"/>
    <property type="match status" value="1"/>
</dbReference>
<proteinExistence type="predicted"/>
<accession>A0ABV5YAG2</accession>
<evidence type="ECO:0000313" key="4">
    <source>
        <dbReference type="EMBL" id="MFB9832015.1"/>
    </source>
</evidence>
<evidence type="ECO:0000313" key="5">
    <source>
        <dbReference type="Proteomes" id="UP001589627"/>
    </source>
</evidence>
<reference evidence="4 5" key="1">
    <citation type="submission" date="2024-09" db="EMBL/GenBank/DDBJ databases">
        <authorList>
            <person name="Sun Q."/>
            <person name="Mori K."/>
        </authorList>
    </citation>
    <scope>NUCLEOTIDE SEQUENCE [LARGE SCALE GENOMIC DNA]</scope>
    <source>
        <strain evidence="4 5">TBRC 0563</strain>
    </source>
</reference>
<gene>
    <name evidence="4" type="ORF">ACFFNX_07415</name>
</gene>
<dbReference type="Pfam" id="PF00005">
    <property type="entry name" value="ABC_tran"/>
    <property type="match status" value="1"/>
</dbReference>
<keyword evidence="2 4" id="KW-0067">ATP-binding</keyword>
<evidence type="ECO:0000256" key="2">
    <source>
        <dbReference type="ARBA" id="ARBA00022840"/>
    </source>
</evidence>
<dbReference type="SUPFAM" id="SSF52540">
    <property type="entry name" value="P-loop containing nucleoside triphosphate hydrolases"/>
    <property type="match status" value="1"/>
</dbReference>
<name>A0ABV5YAG2_9ACTN</name>
<protein>
    <submittedName>
        <fullName evidence="4">ATP-binding cassette domain-containing protein</fullName>
    </submittedName>
</protein>